<evidence type="ECO:0000256" key="1">
    <source>
        <dbReference type="SAM" id="Phobius"/>
    </source>
</evidence>
<dbReference type="FunCoup" id="Q75A40">
    <property type="interactions" value="47"/>
</dbReference>
<dbReference type="KEGG" id="ago:AGOS_ADR079C"/>
<dbReference type="SUPFAM" id="SSF48179">
    <property type="entry name" value="6-phosphogluconate dehydrogenase C-terminal domain-like"/>
    <property type="match status" value="1"/>
</dbReference>
<dbReference type="RefSeq" id="NP_984175.1">
    <property type="nucleotide sequence ID" value="NM_209528.1"/>
</dbReference>
<accession>Q75A40</accession>
<dbReference type="SUPFAM" id="SSF51905">
    <property type="entry name" value="FAD/NAD(P)-binding domain"/>
    <property type="match status" value="1"/>
</dbReference>
<feature type="domain" description="Ketopantoate reductase N-terminal" evidence="2">
    <location>
        <begin position="13"/>
        <end position="181"/>
    </location>
</feature>
<dbReference type="AlphaFoldDB" id="Q75A40"/>
<dbReference type="InterPro" id="IPR013752">
    <property type="entry name" value="KPA_reductase"/>
</dbReference>
<dbReference type="InterPro" id="IPR051402">
    <property type="entry name" value="KPR-Related"/>
</dbReference>
<dbReference type="HOGENOM" id="CLU_031468_2_1_1"/>
<feature type="transmembrane region" description="Helical" evidence="1">
    <location>
        <begin position="12"/>
        <end position="29"/>
    </location>
</feature>
<organism evidence="4 5">
    <name type="scientific">Eremothecium gossypii (strain ATCC 10895 / CBS 109.51 / FGSC 9923 / NRRL Y-1056)</name>
    <name type="common">Yeast</name>
    <name type="synonym">Ashbya gossypii</name>
    <dbReference type="NCBI Taxonomy" id="284811"/>
    <lineage>
        <taxon>Eukaryota</taxon>
        <taxon>Fungi</taxon>
        <taxon>Dikarya</taxon>
        <taxon>Ascomycota</taxon>
        <taxon>Saccharomycotina</taxon>
        <taxon>Saccharomycetes</taxon>
        <taxon>Saccharomycetales</taxon>
        <taxon>Saccharomycetaceae</taxon>
        <taxon>Eremothecium</taxon>
    </lineage>
</organism>
<dbReference type="OrthoDB" id="3609at2759"/>
<gene>
    <name evidence="4" type="ORF">AGOS_ADR079C</name>
</gene>
<dbReference type="SUPFAM" id="SSF51735">
    <property type="entry name" value="NAD(P)-binding Rossmann-fold domains"/>
    <property type="match status" value="1"/>
</dbReference>
<dbReference type="GO" id="GO:0005737">
    <property type="term" value="C:cytoplasm"/>
    <property type="evidence" value="ECO:0000318"/>
    <property type="project" value="GO_Central"/>
</dbReference>
<dbReference type="STRING" id="284811.Q75A40"/>
<dbReference type="InterPro" id="IPR036188">
    <property type="entry name" value="FAD/NAD-bd_sf"/>
</dbReference>
<dbReference type="Gene3D" id="1.10.1040.10">
    <property type="entry name" value="N-(1-d-carboxylethyl)-l-norvaline Dehydrogenase, domain 2"/>
    <property type="match status" value="1"/>
</dbReference>
<name>Q75A40_EREGS</name>
<keyword evidence="1" id="KW-0472">Membrane</keyword>
<keyword evidence="5" id="KW-1185">Reference proteome</keyword>
<proteinExistence type="predicted"/>
<dbReference type="Pfam" id="PF02558">
    <property type="entry name" value="ApbA"/>
    <property type="match status" value="1"/>
</dbReference>
<dbReference type="PANTHER" id="PTHR21708:SF30">
    <property type="entry name" value="2-DEHYDROPANTOATE 2-REDUCTASE-RELATED"/>
    <property type="match status" value="1"/>
</dbReference>
<dbReference type="InterPro" id="IPR008927">
    <property type="entry name" value="6-PGluconate_DH-like_C_sf"/>
</dbReference>
<keyword evidence="1" id="KW-1133">Transmembrane helix</keyword>
<evidence type="ECO:0000313" key="4">
    <source>
        <dbReference type="EMBL" id="AAS51999.1"/>
    </source>
</evidence>
<dbReference type="Pfam" id="PF08546">
    <property type="entry name" value="ApbA_C"/>
    <property type="match status" value="1"/>
</dbReference>
<dbReference type="EMBL" id="AE016817">
    <property type="protein sequence ID" value="AAS51999.1"/>
    <property type="molecule type" value="Genomic_DNA"/>
</dbReference>
<dbReference type="Proteomes" id="UP000000591">
    <property type="component" value="Chromosome IV"/>
</dbReference>
<evidence type="ECO:0000313" key="5">
    <source>
        <dbReference type="Proteomes" id="UP000000591"/>
    </source>
</evidence>
<protein>
    <submittedName>
        <fullName evidence="4">ADR079Cp</fullName>
    </submittedName>
</protein>
<dbReference type="PANTHER" id="PTHR21708">
    <property type="entry name" value="PROBABLE 2-DEHYDROPANTOATE 2-REDUCTASE"/>
    <property type="match status" value="1"/>
</dbReference>
<dbReference type="eggNOG" id="ENOG502QWBM">
    <property type="taxonomic scope" value="Eukaryota"/>
</dbReference>
<feature type="domain" description="Ketopantoate reductase C-terminal" evidence="3">
    <location>
        <begin position="212"/>
        <end position="337"/>
    </location>
</feature>
<dbReference type="GeneID" id="4620324"/>
<dbReference type="InParanoid" id="Q75A40"/>
<reference evidence="5" key="2">
    <citation type="journal article" date="2013" name="G3 (Bethesda)">
        <title>Genomes of Ashbya fungi isolated from insects reveal four mating-type loci, numerous translocations, lack of transposons, and distinct gene duplications.</title>
        <authorList>
            <person name="Dietrich F.S."/>
            <person name="Voegeli S."/>
            <person name="Kuo S."/>
            <person name="Philippsen P."/>
        </authorList>
    </citation>
    <scope>GENOME REANNOTATION</scope>
    <source>
        <strain evidence="5">ATCC 10895 / CBS 109.51 / FGSC 9923 / NRRL Y-1056</strain>
    </source>
</reference>
<dbReference type="InterPro" id="IPR036291">
    <property type="entry name" value="NAD(P)-bd_dom_sf"/>
</dbReference>
<dbReference type="InterPro" id="IPR013332">
    <property type="entry name" value="KPR_N"/>
</dbReference>
<dbReference type="Gene3D" id="3.40.50.720">
    <property type="entry name" value="NAD(P)-binding Rossmann-like Domain"/>
    <property type="match status" value="1"/>
</dbReference>
<dbReference type="OMA" id="QINGANE"/>
<evidence type="ECO:0000259" key="2">
    <source>
        <dbReference type="Pfam" id="PF02558"/>
    </source>
</evidence>
<evidence type="ECO:0000259" key="3">
    <source>
        <dbReference type="Pfam" id="PF08546"/>
    </source>
</evidence>
<sequence>MSTLGEQDKLRALVIGAGAVGVVAAYALFRNGGAEVSLVSRSDYDRVVSQGYTIDSVNYGNVTGWRPSHLYKSLTDAIAADVFYDYVVLTTKNVPDGPVQDTVAHILAPILDANKRVDPEKPFGLVLMQNGIDIEHTVLQDGDTADRKLALLSGVQMVASTKIEPGRISQKTPDRLYVGAFDIADELAIQFAKRFVSLYHNEGVNEALYDANVRETRWTKLLYNASINPTTALVGLDVSRCLSYGIQGKSTAEHIFRPAMKEIIAAAASEGIVLDEKLVPFFIDITGKIPFKPSMCVDAEHSRLMEIEVILGNPIRIAERHNVPVPTLSMLYHLLILVQGKLKAQQGIVNHV</sequence>
<dbReference type="FunFam" id="1.10.1040.10:FF:000017">
    <property type="entry name" value="2-dehydropantoate 2-reductase"/>
    <property type="match status" value="1"/>
</dbReference>
<keyword evidence="1" id="KW-0812">Transmembrane</keyword>
<reference evidence="4 5" key="1">
    <citation type="journal article" date="2004" name="Science">
        <title>The Ashbya gossypii genome as a tool for mapping the ancient Saccharomyces cerevisiae genome.</title>
        <authorList>
            <person name="Dietrich F.S."/>
            <person name="Voegeli S."/>
            <person name="Brachat S."/>
            <person name="Lerch A."/>
            <person name="Gates K."/>
            <person name="Steiner S."/>
            <person name="Mohr C."/>
            <person name="Pohlmann R."/>
            <person name="Luedi P."/>
            <person name="Choi S."/>
            <person name="Wing R.A."/>
            <person name="Flavier A."/>
            <person name="Gaffney T.D."/>
            <person name="Philippsen P."/>
        </authorList>
    </citation>
    <scope>NUCLEOTIDE SEQUENCE [LARGE SCALE GENOMIC DNA]</scope>
    <source>
        <strain evidence="5">ATCC 10895 / CBS 109.51 / FGSC 9923 / NRRL Y-1056</strain>
    </source>
</reference>
<dbReference type="InterPro" id="IPR013328">
    <property type="entry name" value="6PGD_dom2"/>
</dbReference>